<evidence type="ECO:0000256" key="1">
    <source>
        <dbReference type="SAM" id="MobiDB-lite"/>
    </source>
</evidence>
<dbReference type="Proteomes" id="UP000030152">
    <property type="component" value="Unassembled WGS sequence"/>
</dbReference>
<feature type="compositionally biased region" description="Polar residues" evidence="1">
    <location>
        <begin position="414"/>
        <end position="453"/>
    </location>
</feature>
<keyword evidence="3" id="KW-1185">Reference proteome</keyword>
<dbReference type="STRING" id="1121895.GCA_000378485_01663"/>
<protein>
    <submittedName>
        <fullName evidence="2">Uncharacterized protein</fullName>
    </submittedName>
</protein>
<dbReference type="SUPFAM" id="SSF55136">
    <property type="entry name" value="Probable bacterial effector-binding domain"/>
    <property type="match status" value="1"/>
</dbReference>
<dbReference type="OrthoDB" id="9807923at2"/>
<feature type="region of interest" description="Disordered" evidence="1">
    <location>
        <begin position="359"/>
        <end position="516"/>
    </location>
</feature>
<proteinExistence type="predicted"/>
<dbReference type="AlphaFoldDB" id="A0A0A2LYE7"/>
<dbReference type="eggNOG" id="COG4978">
    <property type="taxonomic scope" value="Bacteria"/>
</dbReference>
<sequence>MKIVKYIFLLLILATIAVTVFIATQEGKYNIKKDKVIGVSRQVLYNYVNDYKNWENLGLFANADTTATFTFSGNPVGKGAFISWTKGSNNGKIQTLNTAANDSIGQKATIDDLNSNISWSFKDTLNSTRISVSLKGSLTFKEKAFALLNGGIDNKIESSLERGLDNLNTFLVKELQVYKVDVAGLVTKKGTFYLGQSATSPLADANQKASASFGKLTAFAKENNIIINGRPFILFKNGIADKENVTYWYCIPIRDEMFTSPGSDYEGGKLLPFNAVKTTLKGDYSHIPKVWEVTKRHINQKVLQENTTGQYIEVYAKGSDQTRRPSAWVTDVYTPIGTPTITVDSIAAISAAAVPLRSPANNAAKPTSATAKSGNAGNTTARPATQASKPGATGVTAPKPATPNSGTKPAVTSPKPTGNKPATTGSTSKPATGAPNTTKPSTATGTAKPSGNTGVKPVTTGNAATSKPASATTAKPGSATAGKPAATTKTATAKPRTTTAKKATGSDDLNPPREEK</sequence>
<evidence type="ECO:0000313" key="2">
    <source>
        <dbReference type="EMBL" id="KGO85039.1"/>
    </source>
</evidence>
<reference evidence="2 3" key="1">
    <citation type="submission" date="2013-09" db="EMBL/GenBank/DDBJ databases">
        <authorList>
            <person name="Zeng Z."/>
            <person name="Chen C."/>
        </authorList>
    </citation>
    <scope>NUCLEOTIDE SEQUENCE [LARGE SCALE GENOMIC DNA]</scope>
    <source>
        <strain evidence="2 3">WB 3.3-2</strain>
    </source>
</reference>
<organism evidence="2 3">
    <name type="scientific">Flavobacterium rivuli WB 3.3-2 = DSM 21788</name>
    <dbReference type="NCBI Taxonomy" id="1121895"/>
    <lineage>
        <taxon>Bacteria</taxon>
        <taxon>Pseudomonadati</taxon>
        <taxon>Bacteroidota</taxon>
        <taxon>Flavobacteriia</taxon>
        <taxon>Flavobacteriales</taxon>
        <taxon>Flavobacteriaceae</taxon>
        <taxon>Flavobacterium</taxon>
    </lineage>
</organism>
<name>A0A0A2LYE7_9FLAO</name>
<gene>
    <name evidence="2" type="ORF">Q765_18690</name>
</gene>
<comment type="caution">
    <text evidence="2">The sequence shown here is derived from an EMBL/GenBank/DDBJ whole genome shotgun (WGS) entry which is preliminary data.</text>
</comment>
<accession>A0A0A2LYE7</accession>
<evidence type="ECO:0000313" key="3">
    <source>
        <dbReference type="Proteomes" id="UP000030152"/>
    </source>
</evidence>
<dbReference type="RefSeq" id="WP_020212817.1">
    <property type="nucleotide sequence ID" value="NZ_JRLX01000029.1"/>
</dbReference>
<dbReference type="EMBL" id="JRLX01000029">
    <property type="protein sequence ID" value="KGO85039.1"/>
    <property type="molecule type" value="Genomic_DNA"/>
</dbReference>
<feature type="compositionally biased region" description="Polar residues" evidence="1">
    <location>
        <begin position="359"/>
        <end position="388"/>
    </location>
</feature>
<dbReference type="InterPro" id="IPR011256">
    <property type="entry name" value="Reg_factor_effector_dom_sf"/>
</dbReference>
<feature type="compositionally biased region" description="Low complexity" evidence="1">
    <location>
        <begin position="463"/>
        <end position="503"/>
    </location>
</feature>
<dbReference type="Gene3D" id="3.20.80.10">
    <property type="entry name" value="Regulatory factor, effector binding domain"/>
    <property type="match status" value="1"/>
</dbReference>